<evidence type="ECO:0000313" key="6">
    <source>
        <dbReference type="Proteomes" id="UP000023541"/>
    </source>
</evidence>
<keyword evidence="6" id="KW-1185">Reference proteome</keyword>
<sequence>MIPDKEYWKYRYQNKQTGWDIGYASPPIINYFDQLTDRDLKILIPGCGNAYEAEYLFNQGFKNIYILDLVEDVLQNFKRRLPEFPSEKLICDDFFSYQNKFDLIIEQTFFCALPPERRRDYINKVSNLLSKKGKLVGLLFNKEFEHDGPPFGGSKEEYELLFSQSFMIKTLENCYNSIEPRMGNELFFIFENPL</sequence>
<dbReference type="GO" id="GO:0008757">
    <property type="term" value="F:S-adenosylmethionine-dependent methyltransferase activity"/>
    <property type="evidence" value="ECO:0007669"/>
    <property type="project" value="InterPro"/>
</dbReference>
<dbReference type="STRING" id="1317122.ATO12_19795"/>
<proteinExistence type="predicted"/>
<dbReference type="InterPro" id="IPR029063">
    <property type="entry name" value="SAM-dependent_MTases_sf"/>
</dbReference>
<dbReference type="EMBL" id="AQRA01000006">
    <property type="protein sequence ID" value="EZH73246.1"/>
    <property type="molecule type" value="Genomic_DNA"/>
</dbReference>
<dbReference type="eggNOG" id="COG0500">
    <property type="taxonomic scope" value="Bacteria"/>
</dbReference>
<keyword evidence="1" id="KW-0597">Phosphoprotein</keyword>
<dbReference type="GO" id="GO:0032259">
    <property type="term" value="P:methylation"/>
    <property type="evidence" value="ECO:0007669"/>
    <property type="project" value="UniProtKB-KW"/>
</dbReference>
<evidence type="ECO:0000313" key="5">
    <source>
        <dbReference type="EMBL" id="EZH73246.1"/>
    </source>
</evidence>
<dbReference type="InterPro" id="IPR008854">
    <property type="entry name" value="TPMT"/>
</dbReference>
<comment type="caution">
    <text evidence="5">The sequence shown here is derived from an EMBL/GenBank/DDBJ whole genome shotgun (WGS) entry which is preliminary data.</text>
</comment>
<dbReference type="PROSITE" id="PS51585">
    <property type="entry name" value="SAM_MT_TPMT"/>
    <property type="match status" value="1"/>
</dbReference>
<gene>
    <name evidence="5" type="ORF">ATO12_19795</name>
</gene>
<dbReference type="RefSeq" id="WP_034243113.1">
    <property type="nucleotide sequence ID" value="NZ_AQRA01000006.1"/>
</dbReference>
<dbReference type="Proteomes" id="UP000023541">
    <property type="component" value="Unassembled WGS sequence"/>
</dbReference>
<dbReference type="OrthoDB" id="9778208at2"/>
<dbReference type="CDD" id="cd02440">
    <property type="entry name" value="AdoMet_MTases"/>
    <property type="match status" value="1"/>
</dbReference>
<name>A0A023BTA8_9FLAO</name>
<keyword evidence="3 5" id="KW-0808">Transferase</keyword>
<dbReference type="SUPFAM" id="SSF53335">
    <property type="entry name" value="S-adenosyl-L-methionine-dependent methyltransferases"/>
    <property type="match status" value="1"/>
</dbReference>
<dbReference type="PANTHER" id="PTHR32183">
    <property type="match status" value="1"/>
</dbReference>
<evidence type="ECO:0000256" key="4">
    <source>
        <dbReference type="ARBA" id="ARBA00022691"/>
    </source>
</evidence>
<dbReference type="Pfam" id="PF05724">
    <property type="entry name" value="TPMT"/>
    <property type="match status" value="1"/>
</dbReference>
<accession>A0A023BTA8</accession>
<protein>
    <submittedName>
        <fullName evidence="5">SAM-dependent methlyltransferase</fullName>
    </submittedName>
</protein>
<dbReference type="PANTHER" id="PTHR32183:SF6">
    <property type="entry name" value="CYSTEINE SULFINATE DESULFINASE_CYSTEINE DESULFURASE AND RELATED ENZYMES"/>
    <property type="match status" value="1"/>
</dbReference>
<keyword evidence="2" id="KW-0489">Methyltransferase</keyword>
<evidence type="ECO:0000256" key="2">
    <source>
        <dbReference type="ARBA" id="ARBA00022603"/>
    </source>
</evidence>
<evidence type="ECO:0000256" key="3">
    <source>
        <dbReference type="ARBA" id="ARBA00022679"/>
    </source>
</evidence>
<dbReference type="Gene3D" id="3.40.50.150">
    <property type="entry name" value="Vaccinia Virus protein VP39"/>
    <property type="match status" value="1"/>
</dbReference>
<organism evidence="5 6">
    <name type="scientific">Aquimarina atlantica</name>
    <dbReference type="NCBI Taxonomy" id="1317122"/>
    <lineage>
        <taxon>Bacteria</taxon>
        <taxon>Pseudomonadati</taxon>
        <taxon>Bacteroidota</taxon>
        <taxon>Flavobacteriia</taxon>
        <taxon>Flavobacteriales</taxon>
        <taxon>Flavobacteriaceae</taxon>
        <taxon>Aquimarina</taxon>
    </lineage>
</organism>
<reference evidence="5 6" key="1">
    <citation type="submission" date="2014-04" db="EMBL/GenBank/DDBJ databases">
        <title>Aquimarina sp. 22II-S11-z7 Genome Sequencing.</title>
        <authorList>
            <person name="Lai Q."/>
        </authorList>
    </citation>
    <scope>NUCLEOTIDE SEQUENCE [LARGE SCALE GENOMIC DNA]</scope>
    <source>
        <strain evidence="5 6">22II-S11-z7</strain>
    </source>
</reference>
<dbReference type="AlphaFoldDB" id="A0A023BTA8"/>
<evidence type="ECO:0000256" key="1">
    <source>
        <dbReference type="ARBA" id="ARBA00022553"/>
    </source>
</evidence>
<keyword evidence="4" id="KW-0949">S-adenosyl-L-methionine</keyword>